<name>A0AA91TLT5_9BACT</name>
<evidence type="ECO:0000259" key="11">
    <source>
        <dbReference type="SMART" id="SM00756"/>
    </source>
</evidence>
<feature type="transmembrane region" description="Helical" evidence="10">
    <location>
        <begin position="266"/>
        <end position="285"/>
    </location>
</feature>
<sequence>MNNSNLYIMNLIKLYLKAYKIAFNDKELCKVLVTDPDFPSLASVSRTLNYYGLASDAYLLDKQEKVTSLKGMLVHVSLNEGHFFVVKKQSEDSLTLFDGKSYNLPVNEFLNVWDGVALIVEEPKKINACHRGGVSIQTGMVFFAVICICLLLWEYCTKPVFPMLLLNCTGLSLSMLLTKHRLGLGFVDRYCQIGKKFDCQLVSAKQPLQDRLPFALDELGIFFFFWNILSLVMMGNVSLLQFALCTFASLVCLGLLVYQAFFIHKYCVYCLGTYIVIWLSTLVAIKTAVIPIGWGNIMYNTGVQACLALLLSNFTSQHFQKQKKLFENEVLLLRLKRNHAVYKALSNDRMMVEDLGMYGIQFGDKGASCKIRMIVSLDCKFCQKAIREAASLIKRFPQRFSCEVILADGSSLVEGLSGYVANRLREFNIIQEYYRGNRDMSIFEKSSSKDISEKLEFASVISQYKKNQKIIKELSIEKLPLIQINGKTKSSYYDISDYQYMVEI</sequence>
<evidence type="ECO:0000256" key="7">
    <source>
        <dbReference type="ARBA" id="ARBA00023136"/>
    </source>
</evidence>
<evidence type="ECO:0000256" key="6">
    <source>
        <dbReference type="ARBA" id="ARBA00023002"/>
    </source>
</evidence>
<evidence type="ECO:0000256" key="4">
    <source>
        <dbReference type="ARBA" id="ARBA00022719"/>
    </source>
</evidence>
<dbReference type="Gene3D" id="3.90.70.10">
    <property type="entry name" value="Cysteine proteinases"/>
    <property type="match status" value="1"/>
</dbReference>
<dbReference type="GO" id="GO:0008233">
    <property type="term" value="F:peptidase activity"/>
    <property type="evidence" value="ECO:0007669"/>
    <property type="project" value="InterPro"/>
</dbReference>
<keyword evidence="3 10" id="KW-0812">Transmembrane</keyword>
<dbReference type="Gene3D" id="1.20.1440.130">
    <property type="entry name" value="VKOR domain"/>
    <property type="match status" value="1"/>
</dbReference>
<evidence type="ECO:0000256" key="9">
    <source>
        <dbReference type="ARBA" id="ARBA00023284"/>
    </source>
</evidence>
<evidence type="ECO:0000256" key="3">
    <source>
        <dbReference type="ARBA" id="ARBA00022692"/>
    </source>
</evidence>
<evidence type="ECO:0000256" key="10">
    <source>
        <dbReference type="SAM" id="Phobius"/>
    </source>
</evidence>
<comment type="caution">
    <text evidence="12">The sequence shown here is derived from an EMBL/GenBank/DDBJ whole genome shotgun (WGS) entry which is preliminary data.</text>
</comment>
<proteinExistence type="inferred from homology"/>
<dbReference type="AlphaFoldDB" id="A0AA91TLT5"/>
<protein>
    <recommendedName>
        <fullName evidence="11">Vitamin K epoxide reductase domain-containing protein</fullName>
    </recommendedName>
</protein>
<dbReference type="GO" id="GO:0006508">
    <property type="term" value="P:proteolysis"/>
    <property type="evidence" value="ECO:0007669"/>
    <property type="project" value="InterPro"/>
</dbReference>
<comment type="subcellular location">
    <subcellularLocation>
        <location evidence="1">Membrane</location>
        <topology evidence="1">Multi-pass membrane protein</topology>
    </subcellularLocation>
</comment>
<dbReference type="RefSeq" id="WP_089543022.1">
    <property type="nucleotide sequence ID" value="NZ_NMPZ01000003.1"/>
</dbReference>
<feature type="transmembrane region" description="Helical" evidence="10">
    <location>
        <begin position="214"/>
        <end position="233"/>
    </location>
</feature>
<dbReference type="CDD" id="cd12921">
    <property type="entry name" value="VKOR_4"/>
    <property type="match status" value="1"/>
</dbReference>
<dbReference type="Pfam" id="PF07884">
    <property type="entry name" value="VKOR"/>
    <property type="match status" value="1"/>
</dbReference>
<dbReference type="SMART" id="SM00756">
    <property type="entry name" value="VKc"/>
    <property type="match status" value="1"/>
</dbReference>
<evidence type="ECO:0000313" key="12">
    <source>
        <dbReference type="EMBL" id="OXL44931.1"/>
    </source>
</evidence>
<reference evidence="12 13" key="1">
    <citation type="submission" date="2017-07" db="EMBL/GenBank/DDBJ databases">
        <title>Draft genome sequence of Prevotella copri isolated from the gut of healthy adult Indian.</title>
        <authorList>
            <person name="Das B."/>
            <person name="Bag S."/>
            <person name="Ghosh T.S."/>
        </authorList>
    </citation>
    <scope>NUCLEOTIDE SEQUENCE [LARGE SCALE GENOMIC DNA]</scope>
    <source>
        <strain evidence="12 13">Indica</strain>
    </source>
</reference>
<accession>A0AA91TLT5</accession>
<feature type="transmembrane region" description="Helical" evidence="10">
    <location>
        <begin position="239"/>
        <end position="259"/>
    </location>
</feature>
<dbReference type="GO" id="GO:0005524">
    <property type="term" value="F:ATP binding"/>
    <property type="evidence" value="ECO:0007669"/>
    <property type="project" value="InterPro"/>
</dbReference>
<keyword evidence="9" id="KW-0676">Redox-active center</keyword>
<dbReference type="GO" id="GO:0016491">
    <property type="term" value="F:oxidoreductase activity"/>
    <property type="evidence" value="ECO:0007669"/>
    <property type="project" value="UniProtKB-KW"/>
</dbReference>
<gene>
    <name evidence="12" type="ORF">CFT61_03085</name>
</gene>
<dbReference type="InterPro" id="IPR012932">
    <property type="entry name" value="VKOR"/>
</dbReference>
<evidence type="ECO:0000256" key="1">
    <source>
        <dbReference type="ARBA" id="ARBA00004141"/>
    </source>
</evidence>
<keyword evidence="8" id="KW-1015">Disulfide bond</keyword>
<dbReference type="GO" id="GO:0016020">
    <property type="term" value="C:membrane"/>
    <property type="evidence" value="ECO:0007669"/>
    <property type="project" value="UniProtKB-SubCell"/>
</dbReference>
<keyword evidence="4" id="KW-0874">Quinone</keyword>
<dbReference type="GO" id="GO:0048038">
    <property type="term" value="F:quinone binding"/>
    <property type="evidence" value="ECO:0007669"/>
    <property type="project" value="UniProtKB-KW"/>
</dbReference>
<feature type="transmembrane region" description="Helical" evidence="10">
    <location>
        <begin position="159"/>
        <end position="177"/>
    </location>
</feature>
<keyword evidence="7 10" id="KW-0472">Membrane</keyword>
<organism evidence="12 13">
    <name type="scientific">Segatella copri</name>
    <dbReference type="NCBI Taxonomy" id="165179"/>
    <lineage>
        <taxon>Bacteria</taxon>
        <taxon>Pseudomonadati</taxon>
        <taxon>Bacteroidota</taxon>
        <taxon>Bacteroidia</taxon>
        <taxon>Bacteroidales</taxon>
        <taxon>Prevotellaceae</taxon>
        <taxon>Segatella</taxon>
    </lineage>
</organism>
<dbReference type="EMBL" id="NMPZ01000003">
    <property type="protein sequence ID" value="OXL44931.1"/>
    <property type="molecule type" value="Genomic_DNA"/>
</dbReference>
<dbReference type="SUPFAM" id="SSF52833">
    <property type="entry name" value="Thioredoxin-like"/>
    <property type="match status" value="1"/>
</dbReference>
<dbReference type="Proteomes" id="UP000215155">
    <property type="component" value="Unassembled WGS sequence"/>
</dbReference>
<dbReference type="InterPro" id="IPR005074">
    <property type="entry name" value="Peptidase_C39"/>
</dbReference>
<keyword evidence="5 10" id="KW-1133">Transmembrane helix</keyword>
<comment type="similarity">
    <text evidence="2">Belongs to the VKOR family.</text>
</comment>
<feature type="transmembrane region" description="Helical" evidence="10">
    <location>
        <begin position="134"/>
        <end position="153"/>
    </location>
</feature>
<dbReference type="InterPro" id="IPR036249">
    <property type="entry name" value="Thioredoxin-like_sf"/>
</dbReference>
<evidence type="ECO:0000256" key="2">
    <source>
        <dbReference type="ARBA" id="ARBA00006214"/>
    </source>
</evidence>
<evidence type="ECO:0000256" key="8">
    <source>
        <dbReference type="ARBA" id="ARBA00023157"/>
    </source>
</evidence>
<keyword evidence="6" id="KW-0560">Oxidoreductase</keyword>
<dbReference type="InterPro" id="IPR038354">
    <property type="entry name" value="VKOR_sf"/>
</dbReference>
<dbReference type="Pfam" id="PF03412">
    <property type="entry name" value="Peptidase_C39"/>
    <property type="match status" value="1"/>
</dbReference>
<evidence type="ECO:0000256" key="5">
    <source>
        <dbReference type="ARBA" id="ARBA00022989"/>
    </source>
</evidence>
<evidence type="ECO:0000313" key="13">
    <source>
        <dbReference type="Proteomes" id="UP000215155"/>
    </source>
</evidence>
<feature type="domain" description="Vitamin K epoxide reductase" evidence="11">
    <location>
        <begin position="156"/>
        <end position="288"/>
    </location>
</feature>